<reference evidence="1" key="1">
    <citation type="submission" date="2014-09" db="EMBL/GenBank/DDBJ databases">
        <authorList>
            <person name="Magalhaes I.L.F."/>
            <person name="Oliveira U."/>
            <person name="Santos F.R."/>
            <person name="Vidigal T.H.D.A."/>
            <person name="Brescovit A.D."/>
            <person name="Santos A.J."/>
        </authorList>
    </citation>
    <scope>NUCLEOTIDE SEQUENCE</scope>
    <source>
        <tissue evidence="1">Shoot tissue taken approximately 20 cm above the soil surface</tissue>
    </source>
</reference>
<dbReference type="AlphaFoldDB" id="A0A0A8ZNS5"/>
<sequence>MELRLGRAGNLREAARGIGIQEEQFRRKETALPLCSVQSFSNRLVLLL</sequence>
<dbReference type="EMBL" id="GBRH01261408">
    <property type="protein sequence ID" value="JAD36487.1"/>
    <property type="molecule type" value="Transcribed_RNA"/>
</dbReference>
<evidence type="ECO:0000313" key="1">
    <source>
        <dbReference type="EMBL" id="JAD36487.1"/>
    </source>
</evidence>
<name>A0A0A8ZNS5_ARUDO</name>
<reference evidence="1" key="2">
    <citation type="journal article" date="2015" name="Data Brief">
        <title>Shoot transcriptome of the giant reed, Arundo donax.</title>
        <authorList>
            <person name="Barrero R.A."/>
            <person name="Guerrero F.D."/>
            <person name="Moolhuijzen P."/>
            <person name="Goolsby J.A."/>
            <person name="Tidwell J."/>
            <person name="Bellgard S.E."/>
            <person name="Bellgard M.I."/>
        </authorList>
    </citation>
    <scope>NUCLEOTIDE SEQUENCE</scope>
    <source>
        <tissue evidence="1">Shoot tissue taken approximately 20 cm above the soil surface</tissue>
    </source>
</reference>
<organism evidence="1">
    <name type="scientific">Arundo donax</name>
    <name type="common">Giant reed</name>
    <name type="synonym">Donax arundinaceus</name>
    <dbReference type="NCBI Taxonomy" id="35708"/>
    <lineage>
        <taxon>Eukaryota</taxon>
        <taxon>Viridiplantae</taxon>
        <taxon>Streptophyta</taxon>
        <taxon>Embryophyta</taxon>
        <taxon>Tracheophyta</taxon>
        <taxon>Spermatophyta</taxon>
        <taxon>Magnoliopsida</taxon>
        <taxon>Liliopsida</taxon>
        <taxon>Poales</taxon>
        <taxon>Poaceae</taxon>
        <taxon>PACMAD clade</taxon>
        <taxon>Arundinoideae</taxon>
        <taxon>Arundineae</taxon>
        <taxon>Arundo</taxon>
    </lineage>
</organism>
<proteinExistence type="predicted"/>
<accession>A0A0A8ZNS5</accession>
<protein>
    <submittedName>
        <fullName evidence="1">Uncharacterized protein</fullName>
    </submittedName>
</protein>